<reference evidence="1 2" key="1">
    <citation type="submission" date="2020-08" db="EMBL/GenBank/DDBJ databases">
        <title>Sequencing the genomes of 1000 actinobacteria strains.</title>
        <authorList>
            <person name="Klenk H.-P."/>
        </authorList>
    </citation>
    <scope>NUCLEOTIDE SEQUENCE [LARGE SCALE GENOMIC DNA]</scope>
    <source>
        <strain evidence="1 2">DSM 45518</strain>
    </source>
</reference>
<comment type="caution">
    <text evidence="1">The sequence shown here is derived from an EMBL/GenBank/DDBJ whole genome shotgun (WGS) entry which is preliminary data.</text>
</comment>
<dbReference type="EMBL" id="JACHMF010000001">
    <property type="protein sequence ID" value="MBB4694365.1"/>
    <property type="molecule type" value="Genomic_DNA"/>
</dbReference>
<accession>A0A7W7CTD3</accession>
<evidence type="ECO:0000313" key="2">
    <source>
        <dbReference type="Proteomes" id="UP000542742"/>
    </source>
</evidence>
<protein>
    <recommendedName>
        <fullName evidence="3">N-acetyltransferase domain-containing protein</fullName>
    </recommendedName>
</protein>
<evidence type="ECO:0008006" key="3">
    <source>
        <dbReference type="Google" id="ProtNLM"/>
    </source>
</evidence>
<evidence type="ECO:0000313" key="1">
    <source>
        <dbReference type="EMBL" id="MBB4694365.1"/>
    </source>
</evidence>
<dbReference type="Proteomes" id="UP000542742">
    <property type="component" value="Unassembled WGS sequence"/>
</dbReference>
<dbReference type="RefSeq" id="WP_184952860.1">
    <property type="nucleotide sequence ID" value="NZ_BOMC01000038.1"/>
</dbReference>
<sequence length="151" mass="16736">MTIVPLSPHHHDSVETLLHEKGWDDHLNSYEGTIAFVALDGPDDIDPRVTGIVYGFAADAEYAELADQAGHQGPYGWVELVVVAQPRTELGTKLLRHFASRTAKAFPYLMCSLDQEKEPVDRRYAWARERGFVLLRGGPNMVMGASATDLT</sequence>
<proteinExistence type="predicted"/>
<organism evidence="1 2">
    <name type="scientific">Paractinoplanes abujensis</name>
    <dbReference type="NCBI Taxonomy" id="882441"/>
    <lineage>
        <taxon>Bacteria</taxon>
        <taxon>Bacillati</taxon>
        <taxon>Actinomycetota</taxon>
        <taxon>Actinomycetes</taxon>
        <taxon>Micromonosporales</taxon>
        <taxon>Micromonosporaceae</taxon>
        <taxon>Paractinoplanes</taxon>
    </lineage>
</organism>
<dbReference type="AlphaFoldDB" id="A0A7W7CTD3"/>
<name>A0A7W7CTD3_9ACTN</name>
<gene>
    <name evidence="1" type="ORF">BKA14_004513</name>
</gene>
<keyword evidence="2" id="KW-1185">Reference proteome</keyword>